<name>A0ABQ3Z0J1_9ACTN</name>
<feature type="region of interest" description="Disordered" evidence="1">
    <location>
        <begin position="1"/>
        <end position="27"/>
    </location>
</feature>
<evidence type="ECO:0000313" key="2">
    <source>
        <dbReference type="EMBL" id="GIE03341.1"/>
    </source>
</evidence>
<evidence type="ECO:0000313" key="3">
    <source>
        <dbReference type="Proteomes" id="UP000637628"/>
    </source>
</evidence>
<dbReference type="Proteomes" id="UP000637628">
    <property type="component" value="Unassembled WGS sequence"/>
</dbReference>
<accession>A0ABQ3Z0J1</accession>
<organism evidence="2 3">
    <name type="scientific">Paractinoplanes durhamensis</name>
    <dbReference type="NCBI Taxonomy" id="113563"/>
    <lineage>
        <taxon>Bacteria</taxon>
        <taxon>Bacillati</taxon>
        <taxon>Actinomycetota</taxon>
        <taxon>Actinomycetes</taxon>
        <taxon>Micromonosporales</taxon>
        <taxon>Micromonosporaceae</taxon>
        <taxon>Paractinoplanes</taxon>
    </lineage>
</organism>
<sequence length="71" mass="7467">MVMTDCTERSEGQEGMAKMSLSPGHPSGTEFAFAEVAGRRTVVADTPIRPAEEVGTVLSDVVVSLHPEGHA</sequence>
<gene>
    <name evidence="2" type="ORF">Adu01nite_46910</name>
</gene>
<protein>
    <submittedName>
        <fullName evidence="2">Uncharacterized protein</fullName>
    </submittedName>
</protein>
<keyword evidence="3" id="KW-1185">Reference proteome</keyword>
<dbReference type="EMBL" id="BOML01000037">
    <property type="protein sequence ID" value="GIE03341.1"/>
    <property type="molecule type" value="Genomic_DNA"/>
</dbReference>
<comment type="caution">
    <text evidence="2">The sequence shown here is derived from an EMBL/GenBank/DDBJ whole genome shotgun (WGS) entry which is preliminary data.</text>
</comment>
<feature type="compositionally biased region" description="Basic and acidic residues" evidence="1">
    <location>
        <begin position="1"/>
        <end position="12"/>
    </location>
</feature>
<reference evidence="2 3" key="1">
    <citation type="submission" date="2021-01" db="EMBL/GenBank/DDBJ databases">
        <title>Whole genome shotgun sequence of Actinoplanes durhamensis NBRC 14914.</title>
        <authorList>
            <person name="Komaki H."/>
            <person name="Tamura T."/>
        </authorList>
    </citation>
    <scope>NUCLEOTIDE SEQUENCE [LARGE SCALE GENOMIC DNA]</scope>
    <source>
        <strain evidence="2 3">NBRC 14914</strain>
    </source>
</reference>
<evidence type="ECO:0000256" key="1">
    <source>
        <dbReference type="SAM" id="MobiDB-lite"/>
    </source>
</evidence>
<proteinExistence type="predicted"/>